<dbReference type="InterPro" id="IPR025669">
    <property type="entry name" value="AAA_dom"/>
</dbReference>
<name>A0ABV7UGV1_9HYPH</name>
<dbReference type="PANTHER" id="PTHR13696:SF52">
    <property type="entry name" value="PARA FAMILY PROTEIN CT_582"/>
    <property type="match status" value="1"/>
</dbReference>
<sequence>MNTASALLDLQALKDHVAIAKAATPSRAAAVPNAASLDEIDRQANLLSNALQAQRLELFPPEARRTFREIPSAEVAALLGIPDAYLRKLEAAETLPAPKIYPNGKRTYSVADLHTLRQTIDQSVGEAVLSPQRKGNESLQVFAVANFKGGSAKTTTSAHLCQYLALHGYRVLAIDMDPQASLSALHGIQPEWDVKKNQTIYGAIRYDDERVPFESVIRETHIPGLHIVPANLEVMEFEHTTPAHLTTRRAGDPLFFDRVTQAILSVQSHYDVVIIDCPPQLGYLAMSAMCAASGVIVTVHPQMLDIMSMSQFLLMMSDIMRVVSNAGGSVDYSIFKYVITRFEPRDAPQTGIVNFLRHFFPQSLMENSVLKSTAISDAGLKKQTLYECNREEFSRNTYDRAIESLNAVNGEIESLIKINWGRV</sequence>
<dbReference type="SUPFAM" id="SSF52540">
    <property type="entry name" value="P-loop containing nucleoside triphosphate hydrolases"/>
    <property type="match status" value="1"/>
</dbReference>
<dbReference type="Pfam" id="PF13614">
    <property type="entry name" value="AAA_31"/>
    <property type="match status" value="1"/>
</dbReference>
<protein>
    <submittedName>
        <fullName evidence="2">Plasmid partitioning protein RepA</fullName>
    </submittedName>
</protein>
<feature type="domain" description="AAA" evidence="1">
    <location>
        <begin position="140"/>
        <end position="320"/>
    </location>
</feature>
<dbReference type="PANTHER" id="PTHR13696">
    <property type="entry name" value="P-LOOP CONTAINING NUCLEOSIDE TRIPHOSPHATE HYDROLASE"/>
    <property type="match status" value="1"/>
</dbReference>
<keyword evidence="3" id="KW-1185">Reference proteome</keyword>
<reference evidence="3" key="1">
    <citation type="journal article" date="2019" name="Int. J. Syst. Evol. Microbiol.">
        <title>The Global Catalogue of Microorganisms (GCM) 10K type strain sequencing project: providing services to taxonomists for standard genome sequencing and annotation.</title>
        <authorList>
            <consortium name="The Broad Institute Genomics Platform"/>
            <consortium name="The Broad Institute Genome Sequencing Center for Infectious Disease"/>
            <person name="Wu L."/>
            <person name="Ma J."/>
        </authorList>
    </citation>
    <scope>NUCLEOTIDE SEQUENCE [LARGE SCALE GENOMIC DNA]</scope>
    <source>
        <strain evidence="3">KCTC 42282</strain>
    </source>
</reference>
<dbReference type="EMBL" id="JBHRYC010000034">
    <property type="protein sequence ID" value="MFC3637304.1"/>
    <property type="molecule type" value="Genomic_DNA"/>
</dbReference>
<dbReference type="CDD" id="cd02042">
    <property type="entry name" value="ParAB_family"/>
    <property type="match status" value="1"/>
</dbReference>
<evidence type="ECO:0000313" key="2">
    <source>
        <dbReference type="EMBL" id="MFC3637304.1"/>
    </source>
</evidence>
<dbReference type="InterPro" id="IPR017818">
    <property type="entry name" value="Plasmid_partition_RepA"/>
</dbReference>
<comment type="caution">
    <text evidence="2">The sequence shown here is derived from an EMBL/GenBank/DDBJ whole genome shotgun (WGS) entry which is preliminary data.</text>
</comment>
<proteinExistence type="predicted"/>
<evidence type="ECO:0000313" key="3">
    <source>
        <dbReference type="Proteomes" id="UP001595704"/>
    </source>
</evidence>
<evidence type="ECO:0000259" key="1">
    <source>
        <dbReference type="Pfam" id="PF13614"/>
    </source>
</evidence>
<dbReference type="Proteomes" id="UP001595704">
    <property type="component" value="Unassembled WGS sequence"/>
</dbReference>
<accession>A0ABV7UGV1</accession>
<dbReference type="NCBIfam" id="TIGR03453">
    <property type="entry name" value="partition_RepA"/>
    <property type="match status" value="1"/>
</dbReference>
<dbReference type="InterPro" id="IPR050678">
    <property type="entry name" value="DNA_Partitioning_ATPase"/>
</dbReference>
<organism evidence="2 3">
    <name type="scientific">Camelimonas fluminis</name>
    <dbReference type="NCBI Taxonomy" id="1576911"/>
    <lineage>
        <taxon>Bacteria</taxon>
        <taxon>Pseudomonadati</taxon>
        <taxon>Pseudomonadota</taxon>
        <taxon>Alphaproteobacteria</taxon>
        <taxon>Hyphomicrobiales</taxon>
        <taxon>Chelatococcaceae</taxon>
        <taxon>Camelimonas</taxon>
    </lineage>
</organism>
<gene>
    <name evidence="2" type="primary">repA</name>
    <name evidence="2" type="ORF">ACFONL_07895</name>
</gene>
<dbReference type="NCBIfam" id="NF010443">
    <property type="entry name" value="PRK13869.1"/>
    <property type="match status" value="1"/>
</dbReference>
<dbReference type="Gene3D" id="3.40.50.300">
    <property type="entry name" value="P-loop containing nucleotide triphosphate hydrolases"/>
    <property type="match status" value="1"/>
</dbReference>
<dbReference type="InterPro" id="IPR027417">
    <property type="entry name" value="P-loop_NTPase"/>
</dbReference>
<dbReference type="RefSeq" id="WP_191320748.1">
    <property type="nucleotide sequence ID" value="NZ_BNCG01000024.1"/>
</dbReference>